<dbReference type="EMBL" id="JAHHGZ010000039">
    <property type="protein sequence ID" value="MBW4671117.1"/>
    <property type="molecule type" value="Genomic_DNA"/>
</dbReference>
<comment type="caution">
    <text evidence="2">The sequence shown here is derived from an EMBL/GenBank/DDBJ whole genome shotgun (WGS) entry which is preliminary data.</text>
</comment>
<evidence type="ECO:0000259" key="1">
    <source>
        <dbReference type="Pfam" id="PF04965"/>
    </source>
</evidence>
<reference evidence="2" key="2">
    <citation type="journal article" date="2022" name="Microbiol. Resour. Announc.">
        <title>Metagenome Sequencing to Explore Phylogenomics of Terrestrial Cyanobacteria.</title>
        <authorList>
            <person name="Ward R.D."/>
            <person name="Stajich J.E."/>
            <person name="Johansen J.R."/>
            <person name="Huntemann M."/>
            <person name="Clum A."/>
            <person name="Foster B."/>
            <person name="Foster B."/>
            <person name="Roux S."/>
            <person name="Palaniappan K."/>
            <person name="Varghese N."/>
            <person name="Mukherjee S."/>
            <person name="Reddy T.B.K."/>
            <person name="Daum C."/>
            <person name="Copeland A."/>
            <person name="Chen I.A."/>
            <person name="Ivanova N.N."/>
            <person name="Kyrpides N.C."/>
            <person name="Shapiro N."/>
            <person name="Eloe-Fadrosh E.A."/>
            <person name="Pietrasiak N."/>
        </authorList>
    </citation>
    <scope>NUCLEOTIDE SEQUENCE</scope>
    <source>
        <strain evidence="2">GSE-NOS-MK-12-04C</strain>
    </source>
</reference>
<dbReference type="SUPFAM" id="SSF160719">
    <property type="entry name" value="gpW/gp25-like"/>
    <property type="match status" value="1"/>
</dbReference>
<organism evidence="2 3">
    <name type="scientific">Cyanomargarita calcarea GSE-NOS-MK-12-04C</name>
    <dbReference type="NCBI Taxonomy" id="2839659"/>
    <lineage>
        <taxon>Bacteria</taxon>
        <taxon>Bacillati</taxon>
        <taxon>Cyanobacteriota</taxon>
        <taxon>Cyanophyceae</taxon>
        <taxon>Nostocales</taxon>
        <taxon>Cyanomargaritaceae</taxon>
        <taxon>Cyanomargarita</taxon>
    </lineage>
</organism>
<feature type="domain" description="IraD/Gp25-like" evidence="1">
    <location>
        <begin position="26"/>
        <end position="113"/>
    </location>
</feature>
<reference evidence="2" key="1">
    <citation type="submission" date="2021-05" db="EMBL/GenBank/DDBJ databases">
        <authorList>
            <person name="Pietrasiak N."/>
            <person name="Ward R."/>
            <person name="Stajich J.E."/>
            <person name="Kurbessoian T."/>
        </authorList>
    </citation>
    <scope>NUCLEOTIDE SEQUENCE</scope>
    <source>
        <strain evidence="2">GSE-NOS-MK-12-04C</strain>
    </source>
</reference>
<evidence type="ECO:0000313" key="3">
    <source>
        <dbReference type="Proteomes" id="UP000729701"/>
    </source>
</evidence>
<dbReference type="Gene3D" id="3.10.450.40">
    <property type="match status" value="1"/>
</dbReference>
<proteinExistence type="predicted"/>
<dbReference type="Pfam" id="PF04965">
    <property type="entry name" value="GPW_gp25"/>
    <property type="match status" value="1"/>
</dbReference>
<sequence length="126" mass="14277">MTPPNGRHLSFPFRVGNDGRTAQVATLEEHVRDELMQLILTNLGERAFLPEFGGGVRRLVFENISDTTAAMTKAMLTQAISRWLGQRITLEELMVETDNSTILVDLTYRIAGTEDRRRVRFERKGG</sequence>
<accession>A0A951QRZ5</accession>
<dbReference type="AlphaFoldDB" id="A0A951QRZ5"/>
<name>A0A951QRZ5_9CYAN</name>
<dbReference type="Proteomes" id="UP000729701">
    <property type="component" value="Unassembled WGS sequence"/>
</dbReference>
<dbReference type="InterPro" id="IPR007048">
    <property type="entry name" value="IraD/Gp25-like"/>
</dbReference>
<evidence type="ECO:0000313" key="2">
    <source>
        <dbReference type="EMBL" id="MBW4671117.1"/>
    </source>
</evidence>
<protein>
    <submittedName>
        <fullName evidence="2">GPW/gp25 family protein</fullName>
    </submittedName>
</protein>
<gene>
    <name evidence="2" type="ORF">KME60_27760</name>
</gene>